<evidence type="ECO:0000256" key="6">
    <source>
        <dbReference type="ARBA" id="ARBA00022918"/>
    </source>
</evidence>
<keyword evidence="3" id="KW-0540">Nuclease</keyword>
<dbReference type="InterPro" id="IPR041373">
    <property type="entry name" value="RT_RNaseH"/>
</dbReference>
<keyword evidence="5" id="KW-0378">Hydrolase</keyword>
<name>A0A024UGZ7_9STRA</name>
<dbReference type="GO" id="GO:0004519">
    <property type="term" value="F:endonuclease activity"/>
    <property type="evidence" value="ECO:0007669"/>
    <property type="project" value="UniProtKB-KW"/>
</dbReference>
<evidence type="ECO:0000259" key="7">
    <source>
        <dbReference type="Pfam" id="PF17917"/>
    </source>
</evidence>
<protein>
    <recommendedName>
        <fullName evidence="7">Reverse transcriptase RNase H-like domain-containing protein</fullName>
    </recommendedName>
</protein>
<evidence type="ECO:0000256" key="5">
    <source>
        <dbReference type="ARBA" id="ARBA00022801"/>
    </source>
</evidence>
<dbReference type="AlphaFoldDB" id="A0A024UGZ7"/>
<sequence>MEVCVFMDASDQVWGAVATQIPPDDLSLPLEEQHHQPLAFLSGNFSSASARWPIVEKEASLSSRPASGSTIW</sequence>
<gene>
    <name evidence="8" type="ORF">H310_03210</name>
</gene>
<keyword evidence="2" id="KW-0548">Nucleotidyltransferase</keyword>
<keyword evidence="4" id="KW-0255">Endonuclease</keyword>
<dbReference type="RefSeq" id="XP_008865222.1">
    <property type="nucleotide sequence ID" value="XM_008867000.1"/>
</dbReference>
<organism evidence="8">
    <name type="scientific">Aphanomyces invadans</name>
    <dbReference type="NCBI Taxonomy" id="157072"/>
    <lineage>
        <taxon>Eukaryota</taxon>
        <taxon>Sar</taxon>
        <taxon>Stramenopiles</taxon>
        <taxon>Oomycota</taxon>
        <taxon>Saprolegniomycetes</taxon>
        <taxon>Saprolegniales</taxon>
        <taxon>Verrucalvaceae</taxon>
        <taxon>Aphanomyces</taxon>
    </lineage>
</organism>
<evidence type="ECO:0000256" key="3">
    <source>
        <dbReference type="ARBA" id="ARBA00022722"/>
    </source>
</evidence>
<dbReference type="EMBL" id="KI913956">
    <property type="protein sequence ID" value="ETW05445.1"/>
    <property type="molecule type" value="Genomic_DNA"/>
</dbReference>
<dbReference type="OrthoDB" id="121379at2759"/>
<evidence type="ECO:0000313" key="8">
    <source>
        <dbReference type="EMBL" id="ETW05445.1"/>
    </source>
</evidence>
<dbReference type="VEuPathDB" id="FungiDB:H310_03210"/>
<dbReference type="GO" id="GO:0016787">
    <property type="term" value="F:hydrolase activity"/>
    <property type="evidence" value="ECO:0007669"/>
    <property type="project" value="UniProtKB-KW"/>
</dbReference>
<reference evidence="8" key="1">
    <citation type="submission" date="2013-12" db="EMBL/GenBank/DDBJ databases">
        <title>The Genome Sequence of Aphanomyces invadans NJM9701.</title>
        <authorList>
            <consortium name="The Broad Institute Genomics Platform"/>
            <person name="Russ C."/>
            <person name="Tyler B."/>
            <person name="van West P."/>
            <person name="Dieguez-Uribeondo J."/>
            <person name="Young S.K."/>
            <person name="Zeng Q."/>
            <person name="Gargeya S."/>
            <person name="Fitzgerald M."/>
            <person name="Abouelleil A."/>
            <person name="Alvarado L."/>
            <person name="Chapman S.B."/>
            <person name="Gainer-Dewar J."/>
            <person name="Goldberg J."/>
            <person name="Griggs A."/>
            <person name="Gujja S."/>
            <person name="Hansen M."/>
            <person name="Howarth C."/>
            <person name="Imamovic A."/>
            <person name="Ireland A."/>
            <person name="Larimer J."/>
            <person name="McCowan C."/>
            <person name="Murphy C."/>
            <person name="Pearson M."/>
            <person name="Poon T.W."/>
            <person name="Priest M."/>
            <person name="Roberts A."/>
            <person name="Saif S."/>
            <person name="Shea T."/>
            <person name="Sykes S."/>
            <person name="Wortman J."/>
            <person name="Nusbaum C."/>
            <person name="Birren B."/>
        </authorList>
    </citation>
    <scope>NUCLEOTIDE SEQUENCE [LARGE SCALE GENOMIC DNA]</scope>
    <source>
        <strain evidence="8">NJM9701</strain>
    </source>
</reference>
<dbReference type="GO" id="GO:0003964">
    <property type="term" value="F:RNA-directed DNA polymerase activity"/>
    <property type="evidence" value="ECO:0007669"/>
    <property type="project" value="UniProtKB-KW"/>
</dbReference>
<evidence type="ECO:0000256" key="4">
    <source>
        <dbReference type="ARBA" id="ARBA00022759"/>
    </source>
</evidence>
<evidence type="ECO:0000256" key="1">
    <source>
        <dbReference type="ARBA" id="ARBA00022679"/>
    </source>
</evidence>
<accession>A0A024UGZ7</accession>
<keyword evidence="6" id="KW-0695">RNA-directed DNA polymerase</keyword>
<proteinExistence type="predicted"/>
<keyword evidence="1" id="KW-0808">Transferase</keyword>
<dbReference type="GeneID" id="20080260"/>
<evidence type="ECO:0000256" key="2">
    <source>
        <dbReference type="ARBA" id="ARBA00022695"/>
    </source>
</evidence>
<feature type="domain" description="Reverse transcriptase RNase H-like" evidence="7">
    <location>
        <begin position="3"/>
        <end position="59"/>
    </location>
</feature>
<dbReference type="Pfam" id="PF17917">
    <property type="entry name" value="RT_RNaseH"/>
    <property type="match status" value="1"/>
</dbReference>